<dbReference type="PROSITE" id="PS51205">
    <property type="entry name" value="VPS9"/>
    <property type="match status" value="1"/>
</dbReference>
<dbReference type="GO" id="GO:0016192">
    <property type="term" value="P:vesicle-mediated transport"/>
    <property type="evidence" value="ECO:0007669"/>
    <property type="project" value="InterPro"/>
</dbReference>
<evidence type="ECO:0000259" key="2">
    <source>
        <dbReference type="PROSITE" id="PS51205"/>
    </source>
</evidence>
<dbReference type="InterPro" id="IPR003123">
    <property type="entry name" value="VPS9"/>
</dbReference>
<feature type="domain" description="VPS9" evidence="2">
    <location>
        <begin position="108"/>
        <end position="249"/>
    </location>
</feature>
<dbReference type="InterPro" id="IPR037191">
    <property type="entry name" value="VPS9_dom_sf"/>
</dbReference>
<dbReference type="EMBL" id="JALJOQ010000166">
    <property type="protein sequence ID" value="KAK9792230.1"/>
    <property type="molecule type" value="Genomic_DNA"/>
</dbReference>
<comment type="caution">
    <text evidence="3">The sequence shown here is derived from an EMBL/GenBank/DDBJ whole genome shotgun (WGS) entry which is preliminary data.</text>
</comment>
<dbReference type="GO" id="GO:0005829">
    <property type="term" value="C:cytosol"/>
    <property type="evidence" value="ECO:0007669"/>
    <property type="project" value="TreeGrafter"/>
</dbReference>
<name>A0AAW1NMY0_9CHLO</name>
<accession>A0AAW1NMY0</accession>
<sequence>MGDSESMLLAARPVSFSLFLEKMKEPRAQDLVRGIKGFIKSFDDRRPDPDRDSVLVQEFFANMDMAFKQHELWADSSPDHQVQASEGLEKYVMTRIHHKTFGVAALDLERDEALAQRISALSFVRPEHLDIPQALRDEQSWVLATTELHKINQYKAPRDKLVCILNCCRVINNLLLAAVQRGEAKGADDFLPVLIYVVIQANPPKLASNLEYIQRFRSHSLMVAEFAYFFTQLYSASSFLETINSNSLTMDSDEFVARMVAAGVPDMAYLPQPGSPAAAAAVAAAHKLTPSGGSNPALATGPSASALGKMPSAEQLEREGVPLVVAADAEGQLLPRHRFIYAAAADLRVHEVAQLLEDYKELVLRYEALALAVKHRHSATSSLGLTTTSRHSTGVEDLLLSGPGSRQTSDAGDASHGRTGISNPTAPSAVAKDTASPMASLPGTTTTNI</sequence>
<keyword evidence="4" id="KW-1185">Reference proteome</keyword>
<dbReference type="Proteomes" id="UP001465755">
    <property type="component" value="Unassembled WGS sequence"/>
</dbReference>
<dbReference type="InterPro" id="IPR041545">
    <property type="entry name" value="DUF5601"/>
</dbReference>
<evidence type="ECO:0000313" key="4">
    <source>
        <dbReference type="Proteomes" id="UP001465755"/>
    </source>
</evidence>
<dbReference type="Gene3D" id="1.10.246.120">
    <property type="match status" value="1"/>
</dbReference>
<dbReference type="GO" id="GO:0031267">
    <property type="term" value="F:small GTPase binding"/>
    <property type="evidence" value="ECO:0007669"/>
    <property type="project" value="TreeGrafter"/>
</dbReference>
<dbReference type="GO" id="GO:0030139">
    <property type="term" value="C:endocytic vesicle"/>
    <property type="evidence" value="ECO:0007669"/>
    <property type="project" value="TreeGrafter"/>
</dbReference>
<dbReference type="AlphaFoldDB" id="A0AAW1NMY0"/>
<protein>
    <recommendedName>
        <fullName evidence="2">VPS9 domain-containing protein</fullName>
    </recommendedName>
</protein>
<feature type="region of interest" description="Disordered" evidence="1">
    <location>
        <begin position="395"/>
        <end position="449"/>
    </location>
</feature>
<dbReference type="Pfam" id="PF02204">
    <property type="entry name" value="VPS9"/>
    <property type="match status" value="1"/>
</dbReference>
<dbReference type="Gene3D" id="1.20.1050.80">
    <property type="entry name" value="VPS9 domain"/>
    <property type="match status" value="1"/>
</dbReference>
<dbReference type="PANTHER" id="PTHR23101:SF25">
    <property type="entry name" value="GTPASE-ACTIVATING PROTEIN AND VPS9 DOMAIN-CONTAINING PROTEIN 1"/>
    <property type="match status" value="1"/>
</dbReference>
<feature type="region of interest" description="Disordered" evidence="1">
    <location>
        <begin position="292"/>
        <end position="312"/>
    </location>
</feature>
<evidence type="ECO:0000256" key="1">
    <source>
        <dbReference type="SAM" id="MobiDB-lite"/>
    </source>
</evidence>
<proteinExistence type="predicted"/>
<dbReference type="Pfam" id="PF18151">
    <property type="entry name" value="DUF5601"/>
    <property type="match status" value="1"/>
</dbReference>
<dbReference type="SUPFAM" id="SSF109993">
    <property type="entry name" value="VPS9 domain"/>
    <property type="match status" value="1"/>
</dbReference>
<dbReference type="GO" id="GO:0005085">
    <property type="term" value="F:guanyl-nucleotide exchange factor activity"/>
    <property type="evidence" value="ECO:0007669"/>
    <property type="project" value="InterPro"/>
</dbReference>
<reference evidence="3 4" key="1">
    <citation type="journal article" date="2024" name="Nat. Commun.">
        <title>Phylogenomics reveals the evolutionary origins of lichenization in chlorophyte algae.</title>
        <authorList>
            <person name="Puginier C."/>
            <person name="Libourel C."/>
            <person name="Otte J."/>
            <person name="Skaloud P."/>
            <person name="Haon M."/>
            <person name="Grisel S."/>
            <person name="Petersen M."/>
            <person name="Berrin J.G."/>
            <person name="Delaux P.M."/>
            <person name="Dal Grande F."/>
            <person name="Keller J."/>
        </authorList>
    </citation>
    <scope>NUCLEOTIDE SEQUENCE [LARGE SCALE GENOMIC DNA]</scope>
    <source>
        <strain evidence="3 4">SAG 2036</strain>
    </source>
</reference>
<dbReference type="InterPro" id="IPR045046">
    <property type="entry name" value="Vps9-like"/>
</dbReference>
<evidence type="ECO:0000313" key="3">
    <source>
        <dbReference type="EMBL" id="KAK9792230.1"/>
    </source>
</evidence>
<dbReference type="PANTHER" id="PTHR23101">
    <property type="entry name" value="RAB GDP/GTP EXCHANGE FACTOR"/>
    <property type="match status" value="1"/>
</dbReference>
<dbReference type="SMART" id="SM00167">
    <property type="entry name" value="VPS9"/>
    <property type="match status" value="1"/>
</dbReference>
<gene>
    <name evidence="3" type="ORF">WJX73_000744</name>
</gene>
<organism evidence="3 4">
    <name type="scientific">Symbiochloris irregularis</name>
    <dbReference type="NCBI Taxonomy" id="706552"/>
    <lineage>
        <taxon>Eukaryota</taxon>
        <taxon>Viridiplantae</taxon>
        <taxon>Chlorophyta</taxon>
        <taxon>core chlorophytes</taxon>
        <taxon>Trebouxiophyceae</taxon>
        <taxon>Trebouxiales</taxon>
        <taxon>Trebouxiaceae</taxon>
        <taxon>Symbiochloris</taxon>
    </lineage>
</organism>